<accession>E3G762</accession>
<dbReference type="PIRSF" id="PIRSF029208">
    <property type="entry name" value="Phage_tail_GPU"/>
    <property type="match status" value="1"/>
</dbReference>
<protein>
    <submittedName>
        <fullName evidence="1">P2 GpU family protein</fullName>
    </submittedName>
</protein>
<evidence type="ECO:0000313" key="1">
    <source>
        <dbReference type="EMBL" id="ADO47386.1"/>
    </source>
</evidence>
<dbReference type="HOGENOM" id="CLU_102468_0_0_6"/>
<dbReference type="KEGG" id="esc:Entcl_1119"/>
<sequence>MMLALGMFVFERRTLPYHSMRHSAEYGWASNAQVGKRSAYQFIGAGIEEITVSGALYPELTGGRISLSMLRLMAEQGNAWPLIGGNGVIYGMYVIKNIEETGTEFYSDGQPRKIDFTLTLTRVDESLTAMFGNLKDQATRLMNDAADKLAAVGVS</sequence>
<reference evidence="1 2" key="2">
    <citation type="journal article" date="2011" name="Stand. Genomic Sci.">
        <title>Complete genome sequence of 'Enterobacter lignolyticus' SCF1.</title>
        <authorList>
            <person name="Deangelis K.M."/>
            <person name="D'Haeseleer P."/>
            <person name="Chivian D."/>
            <person name="Fortney J.L."/>
            <person name="Khudyakov J."/>
            <person name="Simmons B."/>
            <person name="Woo H."/>
            <person name="Arkin A.P."/>
            <person name="Davenport K.W."/>
            <person name="Goodwin L."/>
            <person name="Chen A."/>
            <person name="Ivanova N."/>
            <person name="Kyrpides N.C."/>
            <person name="Mavromatis K."/>
            <person name="Woyke T."/>
            <person name="Hazen T.C."/>
        </authorList>
    </citation>
    <scope>NUCLEOTIDE SEQUENCE [LARGE SCALE GENOMIC DNA]</scope>
    <source>
        <strain evidence="1 2">SCF1</strain>
    </source>
</reference>
<dbReference type="InterPro" id="IPR009734">
    <property type="entry name" value="Myoviridae_GpU"/>
</dbReference>
<dbReference type="AlphaFoldDB" id="E3G762"/>
<name>E3G762_ENTLS</name>
<dbReference type="eggNOG" id="COG3499">
    <property type="taxonomic scope" value="Bacteria"/>
</dbReference>
<dbReference type="Proteomes" id="UP000006872">
    <property type="component" value="Chromosome"/>
</dbReference>
<proteinExistence type="predicted"/>
<dbReference type="RefSeq" id="WP_013365136.1">
    <property type="nucleotide sequence ID" value="NC_014618.1"/>
</dbReference>
<dbReference type="Pfam" id="PF06995">
    <property type="entry name" value="Phage_P2_GpU"/>
    <property type="match status" value="1"/>
</dbReference>
<dbReference type="EMBL" id="CP002272">
    <property type="protein sequence ID" value="ADO47386.1"/>
    <property type="molecule type" value="Genomic_DNA"/>
</dbReference>
<dbReference type="InterPro" id="IPR016912">
    <property type="entry name" value="Phage_P2_GpU"/>
</dbReference>
<evidence type="ECO:0000313" key="2">
    <source>
        <dbReference type="Proteomes" id="UP000006872"/>
    </source>
</evidence>
<dbReference type="STRING" id="701347.Entcl_1119"/>
<keyword evidence="2" id="KW-1185">Reference proteome</keyword>
<reference evidence="2" key="1">
    <citation type="submission" date="2010-10" db="EMBL/GenBank/DDBJ databases">
        <title>Complete sequence of Enterobacter cloacae SCF1.</title>
        <authorList>
            <consortium name="US DOE Joint Genome Institute"/>
            <person name="Lucas S."/>
            <person name="Copeland A."/>
            <person name="Lapidus A."/>
            <person name="Cheng J.-F."/>
            <person name="Bruce D."/>
            <person name="Goodwin L."/>
            <person name="Pitluck S."/>
            <person name="Davenport K."/>
            <person name="Detter J.C."/>
            <person name="Han C."/>
            <person name="Tapia R."/>
            <person name="Land M."/>
            <person name="Hauser L."/>
            <person name="Chang Y.-J."/>
            <person name="Jeffries C."/>
            <person name="Kyrpides N."/>
            <person name="Ivanova N."/>
            <person name="Mikhailova N."/>
            <person name="DeAngelis K."/>
            <person name="Arkin A.P."/>
            <person name="Chivian D."/>
            <person name="Edwards B."/>
            <person name="Woo H."/>
            <person name="Hazen T.C."/>
            <person name="Woyke T."/>
        </authorList>
    </citation>
    <scope>NUCLEOTIDE SEQUENCE [LARGE SCALE GENOMIC DNA]</scope>
    <source>
        <strain evidence="2">SCF1</strain>
    </source>
</reference>
<organism evidence="1 2">
    <name type="scientific">Enterobacter lignolyticus (strain SCF1)</name>
    <dbReference type="NCBI Taxonomy" id="701347"/>
    <lineage>
        <taxon>Bacteria</taxon>
        <taxon>Pseudomonadati</taxon>
        <taxon>Pseudomonadota</taxon>
        <taxon>Gammaproteobacteria</taxon>
        <taxon>Enterobacterales</taxon>
        <taxon>Enterobacteriaceae</taxon>
        <taxon>Pluralibacter</taxon>
    </lineage>
</organism>
<gene>
    <name evidence="1" type="ordered locus">Entcl_1119</name>
</gene>